<evidence type="ECO:0000256" key="1">
    <source>
        <dbReference type="SAM" id="MobiDB-lite"/>
    </source>
</evidence>
<reference evidence="2 3" key="1">
    <citation type="journal article" date="2024" name="G3 (Bethesda)">
        <title>Genome assembly of Hibiscus sabdariffa L. provides insights into metabolisms of medicinal natural products.</title>
        <authorList>
            <person name="Kim T."/>
        </authorList>
    </citation>
    <scope>NUCLEOTIDE SEQUENCE [LARGE SCALE GENOMIC DNA]</scope>
    <source>
        <strain evidence="2">TK-2024</strain>
        <tissue evidence="2">Old leaves</tissue>
    </source>
</reference>
<organism evidence="2 3">
    <name type="scientific">Hibiscus sabdariffa</name>
    <name type="common">roselle</name>
    <dbReference type="NCBI Taxonomy" id="183260"/>
    <lineage>
        <taxon>Eukaryota</taxon>
        <taxon>Viridiplantae</taxon>
        <taxon>Streptophyta</taxon>
        <taxon>Embryophyta</taxon>
        <taxon>Tracheophyta</taxon>
        <taxon>Spermatophyta</taxon>
        <taxon>Magnoliopsida</taxon>
        <taxon>eudicotyledons</taxon>
        <taxon>Gunneridae</taxon>
        <taxon>Pentapetalae</taxon>
        <taxon>rosids</taxon>
        <taxon>malvids</taxon>
        <taxon>Malvales</taxon>
        <taxon>Malvaceae</taxon>
        <taxon>Malvoideae</taxon>
        <taxon>Hibiscus</taxon>
    </lineage>
</organism>
<sequence length="120" mass="13247">MVVSINEKGSSYDSKGSRWEQRGKSVMGKGKVEINRRSLQVNCGHEARVYLVSVHDGGASFMLTVVYANTCSSRHKHIWPQLEELNPGNSVPWSFGLGISRSTIHLVKRFSLSGPRSVCG</sequence>
<evidence type="ECO:0000313" key="2">
    <source>
        <dbReference type="EMBL" id="KAK8507610.1"/>
    </source>
</evidence>
<accession>A0ABR2BM28</accession>
<protein>
    <submittedName>
        <fullName evidence="2">Uncharacterized protein</fullName>
    </submittedName>
</protein>
<dbReference type="Proteomes" id="UP001472677">
    <property type="component" value="Unassembled WGS sequence"/>
</dbReference>
<feature type="region of interest" description="Disordered" evidence="1">
    <location>
        <begin position="1"/>
        <end position="27"/>
    </location>
</feature>
<gene>
    <name evidence="2" type="ORF">V6N12_017903</name>
</gene>
<evidence type="ECO:0000313" key="3">
    <source>
        <dbReference type="Proteomes" id="UP001472677"/>
    </source>
</evidence>
<proteinExistence type="predicted"/>
<keyword evidence="3" id="KW-1185">Reference proteome</keyword>
<dbReference type="EMBL" id="JBBPBM010000107">
    <property type="protein sequence ID" value="KAK8507610.1"/>
    <property type="molecule type" value="Genomic_DNA"/>
</dbReference>
<name>A0ABR2BM28_9ROSI</name>
<comment type="caution">
    <text evidence="2">The sequence shown here is derived from an EMBL/GenBank/DDBJ whole genome shotgun (WGS) entry which is preliminary data.</text>
</comment>